<dbReference type="AlphaFoldDB" id="A0AAD8T6H8"/>
<sequence>MEGKWVIWCGVGLLLNHVREAQMRRIAAQAHAEEIKSIRREMRNVREEMKTLQASNDELIVLLNKSAGDVVGPEIVGYPSPPCTVEHQPRRRKYLFSLISSLLI</sequence>
<keyword evidence="1" id="KW-0175">Coiled coil</keyword>
<evidence type="ECO:0000313" key="2">
    <source>
        <dbReference type="EMBL" id="KAK1670244.1"/>
    </source>
</evidence>
<accession>A0AAD8T6H8</accession>
<proteinExistence type="predicted"/>
<reference evidence="2" key="1">
    <citation type="submission" date="2023-07" db="EMBL/GenBank/DDBJ databases">
        <title>A chromosome-level genome assembly of Lolium multiflorum.</title>
        <authorList>
            <person name="Chen Y."/>
            <person name="Copetti D."/>
            <person name="Kolliker R."/>
            <person name="Studer B."/>
        </authorList>
    </citation>
    <scope>NUCLEOTIDE SEQUENCE</scope>
    <source>
        <strain evidence="2">02402/16</strain>
        <tissue evidence="2">Leaf</tissue>
    </source>
</reference>
<comment type="caution">
    <text evidence="2">The sequence shown here is derived from an EMBL/GenBank/DDBJ whole genome shotgun (WGS) entry which is preliminary data.</text>
</comment>
<keyword evidence="3" id="KW-1185">Reference proteome</keyword>
<organism evidence="2 3">
    <name type="scientific">Lolium multiflorum</name>
    <name type="common">Italian ryegrass</name>
    <name type="synonym">Lolium perenne subsp. multiflorum</name>
    <dbReference type="NCBI Taxonomy" id="4521"/>
    <lineage>
        <taxon>Eukaryota</taxon>
        <taxon>Viridiplantae</taxon>
        <taxon>Streptophyta</taxon>
        <taxon>Embryophyta</taxon>
        <taxon>Tracheophyta</taxon>
        <taxon>Spermatophyta</taxon>
        <taxon>Magnoliopsida</taxon>
        <taxon>Liliopsida</taxon>
        <taxon>Poales</taxon>
        <taxon>Poaceae</taxon>
        <taxon>BOP clade</taxon>
        <taxon>Pooideae</taxon>
        <taxon>Poodae</taxon>
        <taxon>Poeae</taxon>
        <taxon>Poeae Chloroplast Group 2 (Poeae type)</taxon>
        <taxon>Loliodinae</taxon>
        <taxon>Loliinae</taxon>
        <taxon>Lolium</taxon>
    </lineage>
</organism>
<evidence type="ECO:0000256" key="1">
    <source>
        <dbReference type="SAM" id="Coils"/>
    </source>
</evidence>
<evidence type="ECO:0000313" key="3">
    <source>
        <dbReference type="Proteomes" id="UP001231189"/>
    </source>
</evidence>
<protein>
    <submittedName>
        <fullName evidence="2">Uncharacterized protein</fullName>
    </submittedName>
</protein>
<gene>
    <name evidence="2" type="ORF">QYE76_058403</name>
</gene>
<dbReference type="Proteomes" id="UP001231189">
    <property type="component" value="Unassembled WGS sequence"/>
</dbReference>
<name>A0AAD8T6H8_LOLMU</name>
<feature type="coiled-coil region" evidence="1">
    <location>
        <begin position="28"/>
        <end position="62"/>
    </location>
</feature>
<dbReference type="EMBL" id="JAUUTY010000003">
    <property type="protein sequence ID" value="KAK1670244.1"/>
    <property type="molecule type" value="Genomic_DNA"/>
</dbReference>